<name>A0A4Z0Y817_9PEZI</name>
<sequence>MPNLTELLTTLDGVQAEDFKGNDLERLRLIDTVKKLLGRVETQVERMYDIVFAQPVIFAALETLLDLGLWQKWVEINGASKSVDELCSLCTQKCDPNLLRRLLRLLASVHVIAESHQDHYELTHISLDGMWQFLPSRTHHWGKAGVNLPLFLAKTGYKDPQDARNTNYMDVCPGNLDFFGKCIADPAYQDSFSDFMKGWARYKVPWPVFYDTGSLIDGANLSNGGVLCVDVGGHHGIDLTRLLDKHPDLPVGSLVLQDLPEVVKGANDLSPQIKVIPHDMFQPQPVKGSRAYYLHAVFHDWPDSVAVEILKNTAAAMIKGYSRLLIVEIVVPLTGASAIQSAMDVEMMALLSAYERTEAMWAKLISDAGLKIIKIWQDGRGNECLVEAELA</sequence>
<dbReference type="InterPro" id="IPR016461">
    <property type="entry name" value="COMT-like"/>
</dbReference>
<proteinExistence type="predicted"/>
<protein>
    <recommendedName>
        <fullName evidence="5">O-methyltransferase C-terminal domain-containing protein</fullName>
    </recommendedName>
</protein>
<evidence type="ECO:0000259" key="5">
    <source>
        <dbReference type="Pfam" id="PF00891"/>
    </source>
</evidence>
<accession>A0A4Z0Y817</accession>
<dbReference type="InterPro" id="IPR001077">
    <property type="entry name" value="COMT_C"/>
</dbReference>
<dbReference type="GO" id="GO:0032259">
    <property type="term" value="P:methylation"/>
    <property type="evidence" value="ECO:0007669"/>
    <property type="project" value="UniProtKB-KW"/>
</dbReference>
<organism evidence="6 7">
    <name type="scientific">Xylaria hypoxylon</name>
    <dbReference type="NCBI Taxonomy" id="37992"/>
    <lineage>
        <taxon>Eukaryota</taxon>
        <taxon>Fungi</taxon>
        <taxon>Dikarya</taxon>
        <taxon>Ascomycota</taxon>
        <taxon>Pezizomycotina</taxon>
        <taxon>Sordariomycetes</taxon>
        <taxon>Xylariomycetidae</taxon>
        <taxon>Xylariales</taxon>
        <taxon>Xylariaceae</taxon>
        <taxon>Xylaria</taxon>
    </lineage>
</organism>
<dbReference type="InterPro" id="IPR029063">
    <property type="entry name" value="SAM-dependent_MTases_sf"/>
</dbReference>
<dbReference type="PANTHER" id="PTHR43712">
    <property type="entry name" value="PUTATIVE (AFU_ORTHOLOGUE AFUA_4G14580)-RELATED"/>
    <property type="match status" value="1"/>
</dbReference>
<evidence type="ECO:0000313" key="6">
    <source>
        <dbReference type="EMBL" id="TGJ79974.1"/>
    </source>
</evidence>
<dbReference type="PIRSF" id="PIRSF005739">
    <property type="entry name" value="O-mtase"/>
    <property type="match status" value="1"/>
</dbReference>
<evidence type="ECO:0000313" key="7">
    <source>
        <dbReference type="Proteomes" id="UP000297716"/>
    </source>
</evidence>
<dbReference type="Gene3D" id="3.40.50.150">
    <property type="entry name" value="Vaccinia Virus protein VP39"/>
    <property type="match status" value="1"/>
</dbReference>
<dbReference type="Gene3D" id="1.10.10.10">
    <property type="entry name" value="Winged helix-like DNA-binding domain superfamily/Winged helix DNA-binding domain"/>
    <property type="match status" value="1"/>
</dbReference>
<dbReference type="SUPFAM" id="SSF46785">
    <property type="entry name" value="Winged helix' DNA-binding domain"/>
    <property type="match status" value="1"/>
</dbReference>
<feature type="domain" description="O-methyltransferase C-terminal" evidence="5">
    <location>
        <begin position="228"/>
        <end position="370"/>
    </location>
</feature>
<dbReference type="OrthoDB" id="1535081at2759"/>
<evidence type="ECO:0000256" key="4">
    <source>
        <dbReference type="PIRSR" id="PIRSR005739-1"/>
    </source>
</evidence>
<keyword evidence="7" id="KW-1185">Reference proteome</keyword>
<evidence type="ECO:0000256" key="2">
    <source>
        <dbReference type="ARBA" id="ARBA00022679"/>
    </source>
</evidence>
<dbReference type="EMBL" id="SKBN01000250">
    <property type="protein sequence ID" value="TGJ79974.1"/>
    <property type="molecule type" value="Genomic_DNA"/>
</dbReference>
<dbReference type="SUPFAM" id="SSF53335">
    <property type="entry name" value="S-adenosyl-L-methionine-dependent methyltransferases"/>
    <property type="match status" value="1"/>
</dbReference>
<dbReference type="InterPro" id="IPR036390">
    <property type="entry name" value="WH_DNA-bd_sf"/>
</dbReference>
<dbReference type="PROSITE" id="PS51683">
    <property type="entry name" value="SAM_OMT_II"/>
    <property type="match status" value="1"/>
</dbReference>
<keyword evidence="3" id="KW-0949">S-adenosyl-L-methionine</keyword>
<feature type="active site" description="Proton acceptor" evidence="4">
    <location>
        <position position="299"/>
    </location>
</feature>
<dbReference type="AlphaFoldDB" id="A0A4Z0Y817"/>
<keyword evidence="2" id="KW-0808">Transferase</keyword>
<evidence type="ECO:0000256" key="3">
    <source>
        <dbReference type="ARBA" id="ARBA00022691"/>
    </source>
</evidence>
<evidence type="ECO:0000256" key="1">
    <source>
        <dbReference type="ARBA" id="ARBA00022603"/>
    </source>
</evidence>
<dbReference type="Pfam" id="PF00891">
    <property type="entry name" value="Methyltransf_2"/>
    <property type="match status" value="1"/>
</dbReference>
<keyword evidence="1" id="KW-0489">Methyltransferase</keyword>
<comment type="caution">
    <text evidence="6">The sequence shown here is derived from an EMBL/GenBank/DDBJ whole genome shotgun (WGS) entry which is preliminary data.</text>
</comment>
<dbReference type="PANTHER" id="PTHR43712:SF8">
    <property type="entry name" value="O-METHYLTRANSFERASE AF390-400"/>
    <property type="match status" value="1"/>
</dbReference>
<gene>
    <name evidence="6" type="ORF">E0Z10_g8791</name>
</gene>
<dbReference type="InterPro" id="IPR036388">
    <property type="entry name" value="WH-like_DNA-bd_sf"/>
</dbReference>
<dbReference type="GO" id="GO:0008171">
    <property type="term" value="F:O-methyltransferase activity"/>
    <property type="evidence" value="ECO:0007669"/>
    <property type="project" value="InterPro"/>
</dbReference>
<reference evidence="6 7" key="1">
    <citation type="submission" date="2019-03" db="EMBL/GenBank/DDBJ databases">
        <title>Draft genome sequence of Xylaria hypoxylon DSM 108379, a ubiquitous saprotrophic-parasitic fungi on hardwood.</title>
        <authorList>
            <person name="Buettner E."/>
            <person name="Leonhardt S."/>
            <person name="Gebauer A.M."/>
            <person name="Liers C."/>
            <person name="Hofrichter M."/>
            <person name="Kellner H."/>
        </authorList>
    </citation>
    <scope>NUCLEOTIDE SEQUENCE [LARGE SCALE GENOMIC DNA]</scope>
    <source>
        <strain evidence="6 7">DSM 108379</strain>
    </source>
</reference>
<dbReference type="Proteomes" id="UP000297716">
    <property type="component" value="Unassembled WGS sequence"/>
</dbReference>